<evidence type="ECO:0000313" key="2">
    <source>
        <dbReference type="EMBL" id="CAE7735250.1"/>
    </source>
</evidence>
<protein>
    <submittedName>
        <fullName evidence="2">Uncharacterized protein</fullName>
    </submittedName>
</protein>
<dbReference type="EMBL" id="CAJNIZ010045970">
    <property type="protein sequence ID" value="CAE7735250.1"/>
    <property type="molecule type" value="Genomic_DNA"/>
</dbReference>
<comment type="caution">
    <text evidence="2">The sequence shown here is derived from an EMBL/GenBank/DDBJ whole genome shotgun (WGS) entry which is preliminary data.</text>
</comment>
<feature type="region of interest" description="Disordered" evidence="1">
    <location>
        <begin position="23"/>
        <end position="54"/>
    </location>
</feature>
<dbReference type="OrthoDB" id="415973at2759"/>
<proteinExistence type="predicted"/>
<gene>
    <name evidence="2" type="ORF">SPIL2461_LOCUS21131</name>
</gene>
<sequence length="194" mass="20753">MPFAHSEKAVQMQKLAMKLGTLGPRPAWQADRQVGWPPEETSDPNYQVPAGLPPGSKVIGFRRVPSPPTVEEHKEGAPEVSGRVVHSNAILQPSRVYSAQPSDVVQAEGVYPIMRPPVGVTTNLLDRPLTQASANHWTAPVDFGEARSYVRTASESAPSEISSRKPAANQEAQAASVVDEAARAIVSLLHGPAK</sequence>
<accession>A0A812XQ95</accession>
<keyword evidence="3" id="KW-1185">Reference proteome</keyword>
<reference evidence="2" key="1">
    <citation type="submission" date="2021-02" db="EMBL/GenBank/DDBJ databases">
        <authorList>
            <person name="Dougan E. K."/>
            <person name="Rhodes N."/>
            <person name="Thang M."/>
            <person name="Chan C."/>
        </authorList>
    </citation>
    <scope>NUCLEOTIDE SEQUENCE</scope>
</reference>
<organism evidence="2 3">
    <name type="scientific">Symbiodinium pilosum</name>
    <name type="common">Dinoflagellate</name>
    <dbReference type="NCBI Taxonomy" id="2952"/>
    <lineage>
        <taxon>Eukaryota</taxon>
        <taxon>Sar</taxon>
        <taxon>Alveolata</taxon>
        <taxon>Dinophyceae</taxon>
        <taxon>Suessiales</taxon>
        <taxon>Symbiodiniaceae</taxon>
        <taxon>Symbiodinium</taxon>
    </lineage>
</organism>
<evidence type="ECO:0000256" key="1">
    <source>
        <dbReference type="SAM" id="MobiDB-lite"/>
    </source>
</evidence>
<evidence type="ECO:0000313" key="3">
    <source>
        <dbReference type="Proteomes" id="UP000649617"/>
    </source>
</evidence>
<dbReference type="AlphaFoldDB" id="A0A812XQ95"/>
<name>A0A812XQ95_SYMPI</name>
<dbReference type="Proteomes" id="UP000649617">
    <property type="component" value="Unassembled WGS sequence"/>
</dbReference>